<reference evidence="1" key="1">
    <citation type="submission" date="2014-09" db="EMBL/GenBank/DDBJ databases">
        <authorList>
            <person name="Magalhaes I.L.F."/>
            <person name="Oliveira U."/>
            <person name="Santos F.R."/>
            <person name="Vidigal T.H.D.A."/>
            <person name="Brescovit A.D."/>
            <person name="Santos A.J."/>
        </authorList>
    </citation>
    <scope>NUCLEOTIDE SEQUENCE</scope>
    <source>
        <tissue evidence="1">Shoot tissue taken approximately 20 cm above the soil surface</tissue>
    </source>
</reference>
<sequence>MPKSKTSDYLVRRILTDFF</sequence>
<dbReference type="AlphaFoldDB" id="A0A0A9HLP4"/>
<organism evidence="1">
    <name type="scientific">Arundo donax</name>
    <name type="common">Giant reed</name>
    <name type="synonym">Donax arundinaceus</name>
    <dbReference type="NCBI Taxonomy" id="35708"/>
    <lineage>
        <taxon>Eukaryota</taxon>
        <taxon>Viridiplantae</taxon>
        <taxon>Streptophyta</taxon>
        <taxon>Embryophyta</taxon>
        <taxon>Tracheophyta</taxon>
        <taxon>Spermatophyta</taxon>
        <taxon>Magnoliopsida</taxon>
        <taxon>Liliopsida</taxon>
        <taxon>Poales</taxon>
        <taxon>Poaceae</taxon>
        <taxon>PACMAD clade</taxon>
        <taxon>Arundinoideae</taxon>
        <taxon>Arundineae</taxon>
        <taxon>Arundo</taxon>
    </lineage>
</organism>
<reference evidence="1" key="2">
    <citation type="journal article" date="2015" name="Data Brief">
        <title>Shoot transcriptome of the giant reed, Arundo donax.</title>
        <authorList>
            <person name="Barrero R.A."/>
            <person name="Guerrero F.D."/>
            <person name="Moolhuijzen P."/>
            <person name="Goolsby J.A."/>
            <person name="Tidwell J."/>
            <person name="Bellgard S.E."/>
            <person name="Bellgard M.I."/>
        </authorList>
    </citation>
    <scope>NUCLEOTIDE SEQUENCE</scope>
    <source>
        <tissue evidence="1">Shoot tissue taken approximately 20 cm above the soil surface</tissue>
    </source>
</reference>
<dbReference type="EMBL" id="GBRH01160269">
    <property type="protein sequence ID" value="JAE37627.1"/>
    <property type="molecule type" value="Transcribed_RNA"/>
</dbReference>
<evidence type="ECO:0000313" key="1">
    <source>
        <dbReference type="EMBL" id="JAE37627.1"/>
    </source>
</evidence>
<proteinExistence type="predicted"/>
<accession>A0A0A9HLP4</accession>
<protein>
    <submittedName>
        <fullName evidence="1">Uncharacterized protein</fullName>
    </submittedName>
</protein>
<name>A0A0A9HLP4_ARUDO</name>